<dbReference type="FunFam" id="1.10.220.10:FF:000005">
    <property type="entry name" value="Annexin"/>
    <property type="match status" value="1"/>
</dbReference>
<evidence type="ECO:0000313" key="7">
    <source>
        <dbReference type="EMBL" id="CAD7274534.1"/>
    </source>
</evidence>
<dbReference type="PANTHER" id="PTHR10502:SF177">
    <property type="entry name" value="ANNEXIN B10"/>
    <property type="match status" value="1"/>
</dbReference>
<dbReference type="GO" id="GO:0001786">
    <property type="term" value="F:phosphatidylserine binding"/>
    <property type="evidence" value="ECO:0007669"/>
    <property type="project" value="TreeGrafter"/>
</dbReference>
<dbReference type="PROSITE" id="PS51897">
    <property type="entry name" value="ANNEXIN_2"/>
    <property type="match status" value="3"/>
</dbReference>
<dbReference type="GO" id="GO:0005737">
    <property type="term" value="C:cytoplasm"/>
    <property type="evidence" value="ECO:0007669"/>
    <property type="project" value="TreeGrafter"/>
</dbReference>
<comment type="similarity">
    <text evidence="1 6">Belongs to the annexin family.</text>
</comment>
<dbReference type="FunFam" id="1.10.220.10:FF:000002">
    <property type="entry name" value="Annexin"/>
    <property type="match status" value="1"/>
</dbReference>
<evidence type="ECO:0000313" key="8">
    <source>
        <dbReference type="Proteomes" id="UP000678499"/>
    </source>
</evidence>
<dbReference type="InterPro" id="IPR018502">
    <property type="entry name" value="Annexin_repeat"/>
</dbReference>
<dbReference type="PROSITE" id="PS00223">
    <property type="entry name" value="ANNEXIN_1"/>
    <property type="match status" value="2"/>
</dbReference>
<dbReference type="GO" id="GO:0005544">
    <property type="term" value="F:calcium-dependent phospholipid binding"/>
    <property type="evidence" value="ECO:0007669"/>
    <property type="project" value="UniProtKB-KW"/>
</dbReference>
<dbReference type="PANTHER" id="PTHR10502">
    <property type="entry name" value="ANNEXIN"/>
    <property type="match status" value="1"/>
</dbReference>
<comment type="domain">
    <text evidence="6">A pair of annexin repeats may form one binding site for calcium and phospholipid.</text>
</comment>
<sequence length="274" mass="30778">MGQLLSTRAGTVVEMPGWDVEGAAEKIYKACKGLGTTEADITEVVCSISNAQRQTLREKYLAMYGEDLMDRLKSELKSRYQDVIIGLMTPPDEYLADWLQWAMKGAGTEEDTLIEILCCRTNEELERVKNAYKAKCERDLEEDIESELTGEFQRLVRAVLACGRDESGTVDKDLAKSDAQELLDAGANQWGTDESKFNAILCTRSYPHLRQVFRYYNEISGTDITEAIDAEFTGHAQAGMLAIVFSMQKKKNKMLVLNVGSNEDLPWKRVGSKF</sequence>
<dbReference type="Pfam" id="PF00191">
    <property type="entry name" value="Annexin"/>
    <property type="match status" value="3"/>
</dbReference>
<keyword evidence="8" id="KW-1185">Reference proteome</keyword>
<evidence type="ECO:0000256" key="2">
    <source>
        <dbReference type="ARBA" id="ARBA00022737"/>
    </source>
</evidence>
<evidence type="ECO:0000256" key="1">
    <source>
        <dbReference type="ARBA" id="ARBA00007831"/>
    </source>
</evidence>
<gene>
    <name evidence="7" type="ORF">NMOB1V02_LOCUS2365</name>
</gene>
<dbReference type="SMART" id="SM00335">
    <property type="entry name" value="ANX"/>
    <property type="match status" value="3"/>
</dbReference>
<evidence type="ECO:0000256" key="5">
    <source>
        <dbReference type="ARBA" id="ARBA00023302"/>
    </source>
</evidence>
<dbReference type="InterPro" id="IPR001464">
    <property type="entry name" value="Annexin"/>
</dbReference>
<accession>A0A7R9BHS0</accession>
<proteinExistence type="inferred from homology"/>
<dbReference type="FunFam" id="1.10.220.10:FF:000003">
    <property type="entry name" value="Annexin"/>
    <property type="match status" value="1"/>
</dbReference>
<dbReference type="GO" id="GO:0005634">
    <property type="term" value="C:nucleus"/>
    <property type="evidence" value="ECO:0007669"/>
    <property type="project" value="TreeGrafter"/>
</dbReference>
<evidence type="ECO:0000256" key="4">
    <source>
        <dbReference type="ARBA" id="ARBA00023216"/>
    </source>
</evidence>
<dbReference type="GO" id="GO:0005886">
    <property type="term" value="C:plasma membrane"/>
    <property type="evidence" value="ECO:0007669"/>
    <property type="project" value="TreeGrafter"/>
</dbReference>
<dbReference type="InterPro" id="IPR018252">
    <property type="entry name" value="Annexin_repeat_CS"/>
</dbReference>
<dbReference type="SUPFAM" id="SSF47874">
    <property type="entry name" value="Annexin"/>
    <property type="match status" value="1"/>
</dbReference>
<organism evidence="7">
    <name type="scientific">Notodromas monacha</name>
    <dbReference type="NCBI Taxonomy" id="399045"/>
    <lineage>
        <taxon>Eukaryota</taxon>
        <taxon>Metazoa</taxon>
        <taxon>Ecdysozoa</taxon>
        <taxon>Arthropoda</taxon>
        <taxon>Crustacea</taxon>
        <taxon>Oligostraca</taxon>
        <taxon>Ostracoda</taxon>
        <taxon>Podocopa</taxon>
        <taxon>Podocopida</taxon>
        <taxon>Cypridocopina</taxon>
        <taxon>Cypridoidea</taxon>
        <taxon>Cyprididae</taxon>
        <taxon>Notodromas</taxon>
    </lineage>
</organism>
<keyword evidence="3 6" id="KW-0106">Calcium</keyword>
<dbReference type="EMBL" id="CAJPEX010000264">
    <property type="protein sequence ID" value="CAG0914686.1"/>
    <property type="molecule type" value="Genomic_DNA"/>
</dbReference>
<evidence type="ECO:0000256" key="3">
    <source>
        <dbReference type="ARBA" id="ARBA00022837"/>
    </source>
</evidence>
<name>A0A7R9BHS0_9CRUS</name>
<dbReference type="AlphaFoldDB" id="A0A7R9BHS0"/>
<dbReference type="OrthoDB" id="37886at2759"/>
<evidence type="ECO:0000256" key="6">
    <source>
        <dbReference type="RuleBase" id="RU003540"/>
    </source>
</evidence>
<keyword evidence="5 6" id="KW-0111">Calcium/phospholipid-binding</keyword>
<dbReference type="Proteomes" id="UP000678499">
    <property type="component" value="Unassembled WGS sequence"/>
</dbReference>
<keyword evidence="2 6" id="KW-0677">Repeat</keyword>
<dbReference type="Gene3D" id="1.10.220.10">
    <property type="entry name" value="Annexin"/>
    <property type="match status" value="3"/>
</dbReference>
<reference evidence="7" key="1">
    <citation type="submission" date="2020-11" db="EMBL/GenBank/DDBJ databases">
        <authorList>
            <person name="Tran Van P."/>
        </authorList>
    </citation>
    <scope>NUCLEOTIDE SEQUENCE</scope>
</reference>
<dbReference type="EMBL" id="OA882301">
    <property type="protein sequence ID" value="CAD7274534.1"/>
    <property type="molecule type" value="Genomic_DNA"/>
</dbReference>
<dbReference type="GO" id="GO:0012506">
    <property type="term" value="C:vesicle membrane"/>
    <property type="evidence" value="ECO:0007669"/>
    <property type="project" value="TreeGrafter"/>
</dbReference>
<dbReference type="InterPro" id="IPR037104">
    <property type="entry name" value="Annexin_sf"/>
</dbReference>
<keyword evidence="4 6" id="KW-0041">Annexin</keyword>
<protein>
    <recommendedName>
        <fullName evidence="6">Annexin</fullName>
    </recommendedName>
</protein>
<dbReference type="PRINTS" id="PR00196">
    <property type="entry name" value="ANNEXIN"/>
</dbReference>
<dbReference type="GO" id="GO:0005509">
    <property type="term" value="F:calcium ion binding"/>
    <property type="evidence" value="ECO:0007669"/>
    <property type="project" value="InterPro"/>
</dbReference>